<dbReference type="AlphaFoldDB" id="A0A4R6DZH4"/>
<evidence type="ECO:0000256" key="1">
    <source>
        <dbReference type="ARBA" id="ARBA00023015"/>
    </source>
</evidence>
<dbReference type="PANTHER" id="PTHR43280:SF32">
    <property type="entry name" value="TRANSCRIPTIONAL REGULATORY PROTEIN"/>
    <property type="match status" value="1"/>
</dbReference>
<dbReference type="EMBL" id="SNVV01000008">
    <property type="protein sequence ID" value="TDN50787.1"/>
    <property type="molecule type" value="Genomic_DNA"/>
</dbReference>
<comment type="caution">
    <text evidence="5">The sequence shown here is derived from an EMBL/GenBank/DDBJ whole genome shotgun (WGS) entry which is preliminary data.</text>
</comment>
<proteinExistence type="predicted"/>
<dbReference type="Proteomes" id="UP000295129">
    <property type="component" value="Unassembled WGS sequence"/>
</dbReference>
<dbReference type="RefSeq" id="WP_133591154.1">
    <property type="nucleotide sequence ID" value="NZ_SNVV01000008.1"/>
</dbReference>
<dbReference type="InterPro" id="IPR018060">
    <property type="entry name" value="HTH_AraC"/>
</dbReference>
<evidence type="ECO:0000256" key="2">
    <source>
        <dbReference type="ARBA" id="ARBA00023125"/>
    </source>
</evidence>
<evidence type="ECO:0000313" key="5">
    <source>
        <dbReference type="EMBL" id="TDN50787.1"/>
    </source>
</evidence>
<evidence type="ECO:0000259" key="4">
    <source>
        <dbReference type="PROSITE" id="PS01124"/>
    </source>
</evidence>
<dbReference type="SMART" id="SM00342">
    <property type="entry name" value="HTH_ARAC"/>
    <property type="match status" value="1"/>
</dbReference>
<dbReference type="PROSITE" id="PS01124">
    <property type="entry name" value="HTH_ARAC_FAMILY_2"/>
    <property type="match status" value="1"/>
</dbReference>
<dbReference type="Pfam" id="PF12833">
    <property type="entry name" value="HTH_18"/>
    <property type="match status" value="1"/>
</dbReference>
<dbReference type="InterPro" id="IPR020449">
    <property type="entry name" value="Tscrpt_reg_AraC-type_HTH"/>
</dbReference>
<dbReference type="InterPro" id="IPR014710">
    <property type="entry name" value="RmlC-like_jellyroll"/>
</dbReference>
<reference evidence="5 6" key="1">
    <citation type="submission" date="2019-03" db="EMBL/GenBank/DDBJ databases">
        <title>Genomic Encyclopedia of Type Strains, Phase IV (KMG-IV): sequencing the most valuable type-strain genomes for metagenomic binning, comparative biology and taxonomic classification.</title>
        <authorList>
            <person name="Goeker M."/>
        </authorList>
    </citation>
    <scope>NUCLEOTIDE SEQUENCE [LARGE SCALE GENOMIC DNA]</scope>
    <source>
        <strain evidence="5 6">DSM 12121</strain>
    </source>
</reference>
<dbReference type="Gene3D" id="2.60.120.10">
    <property type="entry name" value="Jelly Rolls"/>
    <property type="match status" value="1"/>
</dbReference>
<dbReference type="Gene3D" id="1.10.10.60">
    <property type="entry name" value="Homeodomain-like"/>
    <property type="match status" value="1"/>
</dbReference>
<gene>
    <name evidence="5" type="ORF">C7389_10830</name>
</gene>
<accession>A0A4R6DZH4</accession>
<protein>
    <submittedName>
        <fullName evidence="5">AraC family transcriptional regulator</fullName>
    </submittedName>
</protein>
<evidence type="ECO:0000256" key="3">
    <source>
        <dbReference type="ARBA" id="ARBA00023163"/>
    </source>
</evidence>
<dbReference type="InterPro" id="IPR009057">
    <property type="entry name" value="Homeodomain-like_sf"/>
</dbReference>
<dbReference type="CDD" id="cd06999">
    <property type="entry name" value="cupin_HpaA-like_N"/>
    <property type="match status" value="1"/>
</dbReference>
<organism evidence="5 6">
    <name type="scientific">Azoarcus indigens</name>
    <dbReference type="NCBI Taxonomy" id="29545"/>
    <lineage>
        <taxon>Bacteria</taxon>
        <taxon>Pseudomonadati</taxon>
        <taxon>Pseudomonadota</taxon>
        <taxon>Betaproteobacteria</taxon>
        <taxon>Rhodocyclales</taxon>
        <taxon>Zoogloeaceae</taxon>
        <taxon>Azoarcus</taxon>
    </lineage>
</organism>
<dbReference type="SUPFAM" id="SSF51215">
    <property type="entry name" value="Regulatory protein AraC"/>
    <property type="match status" value="1"/>
</dbReference>
<dbReference type="GO" id="GO:0043565">
    <property type="term" value="F:sequence-specific DNA binding"/>
    <property type="evidence" value="ECO:0007669"/>
    <property type="project" value="InterPro"/>
</dbReference>
<dbReference type="InterPro" id="IPR037923">
    <property type="entry name" value="HTH-like"/>
</dbReference>
<dbReference type="SUPFAM" id="SSF46689">
    <property type="entry name" value="Homeodomain-like"/>
    <property type="match status" value="1"/>
</dbReference>
<dbReference type="PRINTS" id="PR00032">
    <property type="entry name" value="HTHARAC"/>
</dbReference>
<evidence type="ECO:0000313" key="6">
    <source>
        <dbReference type="Proteomes" id="UP000295129"/>
    </source>
</evidence>
<keyword evidence="2" id="KW-0238">DNA-binding</keyword>
<name>A0A4R6DZH4_9RHOO</name>
<keyword evidence="6" id="KW-1185">Reference proteome</keyword>
<keyword evidence="1" id="KW-0805">Transcription regulation</keyword>
<dbReference type="InterPro" id="IPR013096">
    <property type="entry name" value="Cupin_2"/>
</dbReference>
<dbReference type="GO" id="GO:0003700">
    <property type="term" value="F:DNA-binding transcription factor activity"/>
    <property type="evidence" value="ECO:0007669"/>
    <property type="project" value="InterPro"/>
</dbReference>
<dbReference type="Pfam" id="PF07883">
    <property type="entry name" value="Cupin_2"/>
    <property type="match status" value="1"/>
</dbReference>
<dbReference type="PANTHER" id="PTHR43280">
    <property type="entry name" value="ARAC-FAMILY TRANSCRIPTIONAL REGULATOR"/>
    <property type="match status" value="1"/>
</dbReference>
<dbReference type="InterPro" id="IPR047264">
    <property type="entry name" value="Cupin_HpaA-like_N"/>
</dbReference>
<dbReference type="OrthoDB" id="9803764at2"/>
<keyword evidence="3" id="KW-0804">Transcription</keyword>
<sequence>MQQPAPGAAIPRFFLYGDAGTVADAEFFHIEDIRSRSERYDWEIGTHTHPGLYQVVFFLDGGGELTLDGRRSAVTAPLAAAIPPGVVHAFRFTPGTHGYVLTLTAAMLSGEAGNAGRMFEDVLFRQPQAIPLESAAPMAALLEQLQAEFHEDAAGRAKMVEWLVCALLMLLARSRLQAADAATPADRARHELFARFRALVEAHYTEHWLVPRYAEALHTTESTLNRLCQAVAGRSAFELTQDRLLLEARRKLIYIAAPVSRIAYELGFQDPAYFCRFFRRRTGLTPSAFRRQGVEGEA</sequence>
<feature type="domain" description="HTH araC/xylS-type" evidence="4">
    <location>
        <begin position="194"/>
        <end position="292"/>
    </location>
</feature>